<protein>
    <recommendedName>
        <fullName evidence="5">Heat-inducible transcription repressor HrcA</fullName>
    </recommendedName>
</protein>
<dbReference type="PANTHER" id="PTHR34824:SF1">
    <property type="entry name" value="HEAT-INDUCIBLE TRANSCRIPTION REPRESSOR HRCA"/>
    <property type="match status" value="1"/>
</dbReference>
<dbReference type="InterPro" id="IPR002571">
    <property type="entry name" value="HrcA"/>
</dbReference>
<name>A0A562VNM4_9BACT</name>
<dbReference type="OrthoDB" id="9783139at2"/>
<dbReference type="InterPro" id="IPR005104">
    <property type="entry name" value="WHTH_HrcA_DNA-bd"/>
</dbReference>
<dbReference type="GO" id="GO:0003677">
    <property type="term" value="F:DNA binding"/>
    <property type="evidence" value="ECO:0007669"/>
    <property type="project" value="InterPro"/>
</dbReference>
<proteinExistence type="inferred from homology"/>
<dbReference type="NCBIfam" id="TIGR00331">
    <property type="entry name" value="hrcA"/>
    <property type="match status" value="1"/>
</dbReference>
<keyword evidence="3 5" id="KW-0346">Stress response</keyword>
<dbReference type="InterPro" id="IPR029016">
    <property type="entry name" value="GAF-like_dom_sf"/>
</dbReference>
<dbReference type="Gene3D" id="3.30.450.40">
    <property type="match status" value="1"/>
</dbReference>
<evidence type="ECO:0000256" key="4">
    <source>
        <dbReference type="ARBA" id="ARBA00023163"/>
    </source>
</evidence>
<dbReference type="RefSeq" id="WP_145020926.1">
    <property type="nucleotide sequence ID" value="NZ_VLLN01000008.1"/>
</dbReference>
<reference evidence="8 9" key="1">
    <citation type="submission" date="2019-07" db="EMBL/GenBank/DDBJ databases">
        <title>Genomic Encyclopedia of Archaeal and Bacterial Type Strains, Phase II (KMG-II): from individual species to whole genera.</title>
        <authorList>
            <person name="Goeker M."/>
        </authorList>
    </citation>
    <scope>NUCLEOTIDE SEQUENCE [LARGE SCALE GENOMIC DNA]</scope>
    <source>
        <strain evidence="8 9">ATCC BAA-1139</strain>
    </source>
</reference>
<dbReference type="AlphaFoldDB" id="A0A562VNM4"/>
<sequence length="343" mass="38120">MRDELSDRGKQILEAIIEDYISTAEPVGSRTISHRYGLDLSPATIRNVMADLEEMGFLASPHTSAGRVPTDKAYRLYVDSLLEVRAIGRGEREQIKRHCDIRGKQVGDVLKETSRMLSSISHYMGVVATPHVSANVFRHVEFVRLGGRRVLAIFVLQNGTVQNKIVETDTELSPVDLVAMGNYLTEFLQGLTIAEVKQRIIEEMASEKARYDNMLARVLDLSRLSLPDDDSELFIEGQSNILDLPEFADVERMKEIFRAFEQKGHLVQLLDRCLTAPGINIFIGSESRLGPLSGLSLITSTYATGKNTLGVLGVIGPTRMGYAKVIPIVDYTAKLVSRVLELE</sequence>
<dbReference type="Pfam" id="PF03444">
    <property type="entry name" value="WHD_HrcA"/>
    <property type="match status" value="1"/>
</dbReference>
<keyword evidence="1 5" id="KW-0678">Repressor</keyword>
<comment type="caution">
    <text evidence="8">The sequence shown here is derived from an EMBL/GenBank/DDBJ whole genome shotgun (WGS) entry which is preliminary data.</text>
</comment>
<feature type="domain" description="Heat-inducible transcription repressor HrcA C-terminal" evidence="6">
    <location>
        <begin position="108"/>
        <end position="326"/>
    </location>
</feature>
<evidence type="ECO:0000313" key="9">
    <source>
        <dbReference type="Proteomes" id="UP000319449"/>
    </source>
</evidence>
<evidence type="ECO:0000256" key="2">
    <source>
        <dbReference type="ARBA" id="ARBA00023015"/>
    </source>
</evidence>
<dbReference type="InterPro" id="IPR036390">
    <property type="entry name" value="WH_DNA-bd_sf"/>
</dbReference>
<evidence type="ECO:0000256" key="3">
    <source>
        <dbReference type="ARBA" id="ARBA00023016"/>
    </source>
</evidence>
<dbReference type="InterPro" id="IPR023120">
    <property type="entry name" value="WHTH_transcript_rep_HrcA_IDD"/>
</dbReference>
<dbReference type="SUPFAM" id="SSF55781">
    <property type="entry name" value="GAF domain-like"/>
    <property type="match status" value="1"/>
</dbReference>
<keyword evidence="9" id="KW-1185">Reference proteome</keyword>
<dbReference type="Gene3D" id="3.30.390.60">
    <property type="entry name" value="Heat-inducible transcription repressor hrca homolog, domain 3"/>
    <property type="match status" value="1"/>
</dbReference>
<dbReference type="Proteomes" id="UP000319449">
    <property type="component" value="Unassembled WGS sequence"/>
</dbReference>
<evidence type="ECO:0000259" key="7">
    <source>
        <dbReference type="Pfam" id="PF03444"/>
    </source>
</evidence>
<dbReference type="Gene3D" id="1.10.10.10">
    <property type="entry name" value="Winged helix-like DNA-binding domain superfamily/Winged helix DNA-binding domain"/>
    <property type="match status" value="1"/>
</dbReference>
<dbReference type="EMBL" id="VLLN01000008">
    <property type="protein sequence ID" value="TWJ19495.1"/>
    <property type="molecule type" value="Genomic_DNA"/>
</dbReference>
<keyword evidence="4 5" id="KW-0804">Transcription</keyword>
<dbReference type="PIRSF" id="PIRSF005485">
    <property type="entry name" value="HrcA"/>
    <property type="match status" value="1"/>
</dbReference>
<evidence type="ECO:0000256" key="5">
    <source>
        <dbReference type="HAMAP-Rule" id="MF_00081"/>
    </source>
</evidence>
<feature type="domain" description="Winged helix-turn-helix transcription repressor HrcA DNA-binding" evidence="7">
    <location>
        <begin position="4"/>
        <end position="75"/>
    </location>
</feature>
<dbReference type="PANTHER" id="PTHR34824">
    <property type="entry name" value="HEAT-INDUCIBLE TRANSCRIPTION REPRESSOR HRCA"/>
    <property type="match status" value="1"/>
</dbReference>
<dbReference type="GO" id="GO:0045892">
    <property type="term" value="P:negative regulation of DNA-templated transcription"/>
    <property type="evidence" value="ECO:0007669"/>
    <property type="project" value="UniProtKB-UniRule"/>
</dbReference>
<dbReference type="SUPFAM" id="SSF46785">
    <property type="entry name" value="Winged helix' DNA-binding domain"/>
    <property type="match status" value="1"/>
</dbReference>
<dbReference type="InterPro" id="IPR021153">
    <property type="entry name" value="HrcA_C"/>
</dbReference>
<comment type="function">
    <text evidence="5">Negative regulator of class I heat shock genes (grpE-dnaK-dnaJ and groELS operons). Prevents heat-shock induction of these operons.</text>
</comment>
<evidence type="ECO:0000313" key="8">
    <source>
        <dbReference type="EMBL" id="TWJ19495.1"/>
    </source>
</evidence>
<comment type="similarity">
    <text evidence="5">Belongs to the HrcA family.</text>
</comment>
<evidence type="ECO:0000256" key="1">
    <source>
        <dbReference type="ARBA" id="ARBA00022491"/>
    </source>
</evidence>
<accession>A0A562VNM4</accession>
<evidence type="ECO:0000259" key="6">
    <source>
        <dbReference type="Pfam" id="PF01628"/>
    </source>
</evidence>
<dbReference type="InterPro" id="IPR036388">
    <property type="entry name" value="WH-like_DNA-bd_sf"/>
</dbReference>
<dbReference type="Pfam" id="PF01628">
    <property type="entry name" value="HrcA"/>
    <property type="match status" value="1"/>
</dbReference>
<keyword evidence="2 5" id="KW-0805">Transcription regulation</keyword>
<dbReference type="HAMAP" id="MF_00081">
    <property type="entry name" value="HrcA"/>
    <property type="match status" value="1"/>
</dbReference>
<organism evidence="8 9">
    <name type="scientific">Geobacter argillaceus</name>
    <dbReference type="NCBI Taxonomy" id="345631"/>
    <lineage>
        <taxon>Bacteria</taxon>
        <taxon>Pseudomonadati</taxon>
        <taxon>Thermodesulfobacteriota</taxon>
        <taxon>Desulfuromonadia</taxon>
        <taxon>Geobacterales</taxon>
        <taxon>Geobacteraceae</taxon>
        <taxon>Geobacter</taxon>
    </lineage>
</organism>
<gene>
    <name evidence="5" type="primary">hrcA</name>
    <name evidence="8" type="ORF">JN12_01612</name>
</gene>